<gene>
    <name evidence="2" type="ORF">Cvel_16849</name>
</gene>
<feature type="compositionally biased region" description="Low complexity" evidence="1">
    <location>
        <begin position="75"/>
        <end position="90"/>
    </location>
</feature>
<reference evidence="2" key="1">
    <citation type="submission" date="2014-11" db="EMBL/GenBank/DDBJ databases">
        <authorList>
            <person name="Otto D Thomas"/>
            <person name="Naeem Raeece"/>
        </authorList>
    </citation>
    <scope>NUCLEOTIDE SEQUENCE</scope>
</reference>
<feature type="compositionally biased region" description="Basic and acidic residues" evidence="1">
    <location>
        <begin position="9"/>
        <end position="27"/>
    </location>
</feature>
<proteinExistence type="predicted"/>
<feature type="region of interest" description="Disordered" evidence="1">
    <location>
        <begin position="1"/>
        <end position="37"/>
    </location>
</feature>
<organism evidence="2">
    <name type="scientific">Chromera velia CCMP2878</name>
    <dbReference type="NCBI Taxonomy" id="1169474"/>
    <lineage>
        <taxon>Eukaryota</taxon>
        <taxon>Sar</taxon>
        <taxon>Alveolata</taxon>
        <taxon>Colpodellida</taxon>
        <taxon>Chromeraceae</taxon>
        <taxon>Chromera</taxon>
    </lineage>
</organism>
<dbReference type="AlphaFoldDB" id="A0A0G4FG65"/>
<accession>A0A0G4FG65</accession>
<name>A0A0G4FG65_9ALVE</name>
<evidence type="ECO:0000256" key="1">
    <source>
        <dbReference type="SAM" id="MobiDB-lite"/>
    </source>
</evidence>
<dbReference type="VEuPathDB" id="CryptoDB:Cvel_16849"/>
<feature type="region of interest" description="Disordered" evidence="1">
    <location>
        <begin position="50"/>
        <end position="95"/>
    </location>
</feature>
<protein>
    <submittedName>
        <fullName evidence="2">Uncharacterized protein</fullName>
    </submittedName>
</protein>
<evidence type="ECO:0000313" key="2">
    <source>
        <dbReference type="EMBL" id="CEM12326.1"/>
    </source>
</evidence>
<dbReference type="EMBL" id="CDMZ01000349">
    <property type="protein sequence ID" value="CEM12326.1"/>
    <property type="molecule type" value="Genomic_DNA"/>
</dbReference>
<sequence>MSSIKDRRRGRDSGPTKEQYMDLRLDDGPGTAIGVDMWGRPKGVGGVVASGGAGYQGGNFAPDRPTVGRRTSYTSSSVASPKSPSSPAAKGLRGPERFFYDKSTYTGVHNHGGPSTMGNGGRGNVTLNKLCDRSTATVRGLNHGM</sequence>